<gene>
    <name evidence="10" type="primary">aroH</name>
    <name evidence="10" type="ORF">VMB_12680</name>
</gene>
<dbReference type="InterPro" id="IPR006218">
    <property type="entry name" value="DAHP1/KDSA"/>
</dbReference>
<protein>
    <recommendedName>
        <fullName evidence="8">Phospho-2-dehydro-3-deoxyheptonate aldolase</fullName>
        <ecNumber evidence="8">2.5.1.54</ecNumber>
    </recommendedName>
</protein>
<dbReference type="SUPFAM" id="SSF51569">
    <property type="entry name" value="Aldolase"/>
    <property type="match status" value="1"/>
</dbReference>
<dbReference type="InterPro" id="IPR013785">
    <property type="entry name" value="Aldolase_TIM"/>
</dbReference>
<accession>D2YCM1</accession>
<feature type="domain" description="DAHP synthetase I/KDSA" evidence="9">
    <location>
        <begin position="92"/>
        <end position="385"/>
    </location>
</feature>
<dbReference type="PANTHER" id="PTHR21225">
    <property type="entry name" value="PHOSPHO-2-DEHYDRO-3-DEOXYHEPTONATE ALDOLASE DAHP SYNTHETASE"/>
    <property type="match status" value="1"/>
</dbReference>
<evidence type="ECO:0000256" key="3">
    <source>
        <dbReference type="ARBA" id="ARBA00007985"/>
    </source>
</evidence>
<keyword evidence="5 8" id="KW-0808">Transferase</keyword>
<evidence type="ECO:0000313" key="11">
    <source>
        <dbReference type="Proteomes" id="UP000004827"/>
    </source>
</evidence>
<keyword evidence="4 8" id="KW-0028">Amino-acid biosynthesis</keyword>
<evidence type="ECO:0000259" key="9">
    <source>
        <dbReference type="Pfam" id="PF00793"/>
    </source>
</evidence>
<evidence type="ECO:0000256" key="5">
    <source>
        <dbReference type="ARBA" id="ARBA00022679"/>
    </source>
</evidence>
<dbReference type="NCBIfam" id="NF009395">
    <property type="entry name" value="PRK12755.1"/>
    <property type="match status" value="1"/>
</dbReference>
<dbReference type="FunFam" id="3.20.20.70:FF:000005">
    <property type="entry name" value="Phospho-2-dehydro-3-deoxyheptonate aldolase"/>
    <property type="match status" value="1"/>
</dbReference>
<dbReference type="Gene3D" id="3.20.20.70">
    <property type="entry name" value="Aldolase class I"/>
    <property type="match status" value="1"/>
</dbReference>
<comment type="function">
    <text evidence="1 8">Stereospecific condensation of phosphoenolpyruvate (PEP) and D-erythrose-4-phosphate (E4P) giving rise to 3-deoxy-D-arabino-heptulosonate-7-phosphate (DAHP).</text>
</comment>
<sequence>MDGGFLTKYGFNGTIYTRFPICFRRNGLFSLTNSLSLALRNKRTGAPMPLKTDELRTQALGPMPTPAELSHAHPITDEVALRIAQSRRQIESILTGADDRLLVIVGPCSVHDTDAALDYGRRLAALQENYKDELFVVMRTYFEKPRTVVGWKGLITDPNLDGSYALETGLNKARQLLLDINKLGLATATEFLDMITGQYIADLITWGAIGARTTESQIHREMASALSCPVGFKNGTNGNVKIAIDAIRAAKASHYFYSPDKNGRMTVYRTSGNPFGHIILRGGDTGPNFDAASIDEACQQLAQFNLPERLVVDFSHANCQKQHRKQVDVARDICQQIEAGSHKIAGIMAESFLVEGNQPMHDLNNLTYGLSITDPCLGWDDTAAMLDMLAQSIKVRRSRN</sequence>
<dbReference type="EC" id="2.5.1.54" evidence="8"/>
<dbReference type="GO" id="GO:0009423">
    <property type="term" value="P:chorismate biosynthetic process"/>
    <property type="evidence" value="ECO:0007669"/>
    <property type="project" value="UniProtKB-UniPathway"/>
</dbReference>
<dbReference type="EMBL" id="ACYU01000046">
    <property type="protein sequence ID" value="EEW07507.1"/>
    <property type="molecule type" value="Genomic_DNA"/>
</dbReference>
<dbReference type="UniPathway" id="UPA00053">
    <property type="reaction ID" value="UER00084"/>
</dbReference>
<dbReference type="GO" id="GO:0003849">
    <property type="term" value="F:3-deoxy-7-phosphoheptulonate synthase activity"/>
    <property type="evidence" value="ECO:0007669"/>
    <property type="project" value="UniProtKB-EC"/>
</dbReference>
<dbReference type="Proteomes" id="UP000004827">
    <property type="component" value="Unassembled WGS sequence"/>
</dbReference>
<evidence type="ECO:0000256" key="1">
    <source>
        <dbReference type="ARBA" id="ARBA00003726"/>
    </source>
</evidence>
<evidence type="ECO:0000256" key="7">
    <source>
        <dbReference type="ARBA" id="ARBA00047508"/>
    </source>
</evidence>
<dbReference type="GO" id="GO:0005737">
    <property type="term" value="C:cytoplasm"/>
    <property type="evidence" value="ECO:0007669"/>
    <property type="project" value="TreeGrafter"/>
</dbReference>
<comment type="pathway">
    <text evidence="2 8">Metabolic intermediate biosynthesis; chorismate biosynthesis; chorismate from D-erythrose 4-phosphate and phosphoenolpyruvate: step 1/7.</text>
</comment>
<comment type="catalytic activity">
    <reaction evidence="7 8">
        <text>D-erythrose 4-phosphate + phosphoenolpyruvate + H2O = 7-phospho-2-dehydro-3-deoxy-D-arabino-heptonate + phosphate</text>
        <dbReference type="Rhea" id="RHEA:14717"/>
        <dbReference type="ChEBI" id="CHEBI:15377"/>
        <dbReference type="ChEBI" id="CHEBI:16897"/>
        <dbReference type="ChEBI" id="CHEBI:43474"/>
        <dbReference type="ChEBI" id="CHEBI:58394"/>
        <dbReference type="ChEBI" id="CHEBI:58702"/>
        <dbReference type="EC" id="2.5.1.54"/>
    </reaction>
</comment>
<dbReference type="NCBIfam" id="NF009396">
    <property type="entry name" value="PRK12756.1"/>
    <property type="match status" value="1"/>
</dbReference>
<reference evidence="10 11" key="1">
    <citation type="journal article" date="2009" name="BMC Evol. Biol.">
        <title>Genomic taxonomy of Vibrios.</title>
        <authorList>
            <person name="Thompson C.C."/>
            <person name="Vicente A.C."/>
            <person name="Souza R.C."/>
            <person name="Vasconcelos A.T."/>
            <person name="Vesth T."/>
            <person name="Alves N.Jr."/>
            <person name="Ussery D.W."/>
            <person name="Iida T."/>
            <person name="Thompson F.L."/>
        </authorList>
    </citation>
    <scope>NUCLEOTIDE SEQUENCE [LARGE SCALE GENOMIC DNA]</scope>
    <source>
        <strain evidence="10 11">VM603</strain>
    </source>
</reference>
<organism evidence="10 11">
    <name type="scientific">Vibrio mimicus VM603</name>
    <dbReference type="NCBI Taxonomy" id="671074"/>
    <lineage>
        <taxon>Bacteria</taxon>
        <taxon>Pseudomonadati</taxon>
        <taxon>Pseudomonadota</taxon>
        <taxon>Gammaproteobacteria</taxon>
        <taxon>Vibrionales</taxon>
        <taxon>Vibrionaceae</taxon>
        <taxon>Vibrio</taxon>
    </lineage>
</organism>
<comment type="similarity">
    <text evidence="3 8">Belongs to the class-I DAHP synthase family.</text>
</comment>
<name>D2YCM1_VIBMI</name>
<dbReference type="PIRSF" id="PIRSF001361">
    <property type="entry name" value="DAHP_synthase"/>
    <property type="match status" value="1"/>
</dbReference>
<comment type="caution">
    <text evidence="10">The sequence shown here is derived from an EMBL/GenBank/DDBJ whole genome shotgun (WGS) entry which is preliminary data.</text>
</comment>
<keyword evidence="6 8" id="KW-0057">Aromatic amino acid biosynthesis</keyword>
<dbReference type="AlphaFoldDB" id="D2YCM1"/>
<dbReference type="PANTHER" id="PTHR21225:SF6">
    <property type="entry name" value="PHOSPHO-2-DEHYDRO-3-DEOXYHEPTONATE ALDOLASE, TRP-SENSITIVE"/>
    <property type="match status" value="1"/>
</dbReference>
<dbReference type="NCBIfam" id="TIGR00034">
    <property type="entry name" value="aroFGH"/>
    <property type="match status" value="1"/>
</dbReference>
<evidence type="ECO:0000256" key="6">
    <source>
        <dbReference type="ARBA" id="ARBA00023141"/>
    </source>
</evidence>
<evidence type="ECO:0000313" key="10">
    <source>
        <dbReference type="EMBL" id="EEW07507.1"/>
    </source>
</evidence>
<dbReference type="InterPro" id="IPR006219">
    <property type="entry name" value="DAHP_synth_1"/>
</dbReference>
<dbReference type="Pfam" id="PF00793">
    <property type="entry name" value="DAHP_synth_1"/>
    <property type="match status" value="1"/>
</dbReference>
<dbReference type="GO" id="GO:0008652">
    <property type="term" value="P:amino acid biosynthetic process"/>
    <property type="evidence" value="ECO:0007669"/>
    <property type="project" value="UniProtKB-KW"/>
</dbReference>
<evidence type="ECO:0000256" key="4">
    <source>
        <dbReference type="ARBA" id="ARBA00022605"/>
    </source>
</evidence>
<dbReference type="GO" id="GO:0009073">
    <property type="term" value="P:aromatic amino acid family biosynthetic process"/>
    <property type="evidence" value="ECO:0007669"/>
    <property type="project" value="UniProtKB-KW"/>
</dbReference>
<evidence type="ECO:0000256" key="2">
    <source>
        <dbReference type="ARBA" id="ARBA00004688"/>
    </source>
</evidence>
<dbReference type="GO" id="GO:0042802">
    <property type="term" value="F:identical protein binding"/>
    <property type="evidence" value="ECO:0007669"/>
    <property type="project" value="UniProtKB-ARBA"/>
</dbReference>
<proteinExistence type="inferred from homology"/>
<evidence type="ECO:0000256" key="8">
    <source>
        <dbReference type="PIRNR" id="PIRNR001361"/>
    </source>
</evidence>